<dbReference type="EMBL" id="VBTY01000066">
    <property type="protein sequence ID" value="MDG3494821.1"/>
    <property type="molecule type" value="Genomic_DNA"/>
</dbReference>
<dbReference type="AlphaFoldDB" id="A0A9X4RHQ8"/>
<dbReference type="InterPro" id="IPR014729">
    <property type="entry name" value="Rossmann-like_a/b/a_fold"/>
</dbReference>
<name>A0A9X4RHQ8_9CYAN</name>
<dbReference type="InterPro" id="IPR003848">
    <property type="entry name" value="DUF218"/>
</dbReference>
<evidence type="ECO:0000259" key="1">
    <source>
        <dbReference type="Pfam" id="PF02698"/>
    </source>
</evidence>
<gene>
    <name evidence="2" type="ORF">FEV09_09650</name>
</gene>
<dbReference type="Proteomes" id="UP001152872">
    <property type="component" value="Unassembled WGS sequence"/>
</dbReference>
<dbReference type="Pfam" id="PF02698">
    <property type="entry name" value="DUF218"/>
    <property type="match status" value="1"/>
</dbReference>
<protein>
    <submittedName>
        <fullName evidence="2">YdcF family protein</fullName>
    </submittedName>
</protein>
<evidence type="ECO:0000313" key="2">
    <source>
        <dbReference type="EMBL" id="MDG3494821.1"/>
    </source>
</evidence>
<organism evidence="2 3">
    <name type="scientific">Pseudanabaena catenata USMAC16</name>
    <dbReference type="NCBI Taxonomy" id="1855837"/>
    <lineage>
        <taxon>Bacteria</taxon>
        <taxon>Bacillati</taxon>
        <taxon>Cyanobacteriota</taxon>
        <taxon>Cyanophyceae</taxon>
        <taxon>Pseudanabaenales</taxon>
        <taxon>Pseudanabaenaceae</taxon>
        <taxon>Pseudanabaena</taxon>
    </lineage>
</organism>
<accession>A0A9X4RHQ8</accession>
<dbReference type="CDD" id="cd06259">
    <property type="entry name" value="YdcF-like"/>
    <property type="match status" value="1"/>
</dbReference>
<dbReference type="Gene3D" id="3.40.50.620">
    <property type="entry name" value="HUPs"/>
    <property type="match status" value="1"/>
</dbReference>
<keyword evidence="3" id="KW-1185">Reference proteome</keyword>
<reference evidence="2" key="1">
    <citation type="submission" date="2019-05" db="EMBL/GenBank/DDBJ databases">
        <title>Whole genome sequencing of Pseudanabaena catenata USMAC16.</title>
        <authorList>
            <person name="Khan Z."/>
            <person name="Omar W.M."/>
            <person name="Convey P."/>
            <person name="Merican F."/>
            <person name="Najimudin N."/>
        </authorList>
    </citation>
    <scope>NUCLEOTIDE SEQUENCE</scope>
    <source>
        <strain evidence="2">USMAC16</strain>
    </source>
</reference>
<comment type="caution">
    <text evidence="2">The sequence shown here is derived from an EMBL/GenBank/DDBJ whole genome shotgun (WGS) entry which is preliminary data.</text>
</comment>
<feature type="domain" description="DUF218" evidence="1">
    <location>
        <begin position="31"/>
        <end position="151"/>
    </location>
</feature>
<evidence type="ECO:0000313" key="3">
    <source>
        <dbReference type="Proteomes" id="UP001152872"/>
    </source>
</evidence>
<dbReference type="RefSeq" id="WP_009626917.1">
    <property type="nucleotide sequence ID" value="NZ_VBTY01000066.1"/>
</dbReference>
<sequence>MIAIIAMVVLLISSIIPIKLAIAYAQAPKPQAILILGGGRGREEFAAKFAKDYPNLDLWLSTGINDEDAEVVFQNAGISEQRVHLDRRATDTVTNFTTLVDDFNNLQIQHTYLITGDFHMSRARAIAAFVFGSRSIFTTPITVPTKNPRESWLRTLRDCGRSILWIATGQTGAAPRPEEDEDT</sequence>
<proteinExistence type="predicted"/>